<evidence type="ECO:0000256" key="1">
    <source>
        <dbReference type="ARBA" id="ARBA00004382"/>
    </source>
</evidence>
<dbReference type="Pfam" id="PF13623">
    <property type="entry name" value="SurA_N_2"/>
    <property type="match status" value="1"/>
</dbReference>
<keyword evidence="15" id="KW-1185">Reference proteome</keyword>
<feature type="domain" description="PpiC" evidence="13">
    <location>
        <begin position="339"/>
        <end position="431"/>
    </location>
</feature>
<keyword evidence="11" id="KW-0697">Rotamase</keyword>
<keyword evidence="4 12" id="KW-0812">Transmembrane</keyword>
<evidence type="ECO:0000256" key="9">
    <source>
        <dbReference type="ARBA" id="ARBA00040743"/>
    </source>
</evidence>
<dbReference type="RefSeq" id="WP_264138988.1">
    <property type="nucleotide sequence ID" value="NZ_JAOYOD010000001.1"/>
</dbReference>
<keyword evidence="5 12" id="KW-1133">Transmembrane helix</keyword>
<keyword evidence="2" id="KW-1003">Cell membrane</keyword>
<comment type="similarity">
    <text evidence="8">Belongs to the PpiD chaperone family.</text>
</comment>
<evidence type="ECO:0000256" key="3">
    <source>
        <dbReference type="ARBA" id="ARBA00022519"/>
    </source>
</evidence>
<gene>
    <name evidence="14" type="ORF">N7U62_15860</name>
</gene>
<evidence type="ECO:0000256" key="5">
    <source>
        <dbReference type="ARBA" id="ARBA00022989"/>
    </source>
</evidence>
<evidence type="ECO:0000256" key="12">
    <source>
        <dbReference type="SAM" id="Phobius"/>
    </source>
</evidence>
<sequence length="690" mass="76222">MALINTLRNKGGKIVVGLIGFSIVAFIGADLLGPNSRLFGGAANIGEIAGQTISYQDFLDKQEEMTYNFQMNQGRSPSASEQEFIRNQTWDALISEYAFEAQYNQLGLDISAEEIVDMVQGDNISPQIRQAFTNPETGVFEKERVIEYLRTLPEQAPQQRAAWYNFENSLAPTRQRTKYNNLIIKTNYATEAEAKFEYKSSNNTAEVNYIYVPYFSVSDTAIEVSDADLKAYFAAHKDEYKGEASKSLKFVVIDVVPSATDTAVVKEEIQELVSQFAAAEDDSLFASINSDATDAFKAYSADQLPSAVQDAAIGDVVGPLVENGSFVLYKLSALTEGDDFTARASHILFKLEDKEEANKVLRQIKNGADFAEMARLHGTDGTASKGGDLGWFGSGRMVPEFEKAVFDATKEGLLPNLVETQFGYHIIDVTGVKTNEEYKVAKVARELYVGDETRNAFYRDAEKFAFDTESSSEFQANAEAAGLAVKSASNLGPNAKRIPGINEARNIVYWAYNKASVGDVSEVFEIEDQYVVATLVSEQEEGEATLASVEVEVRKQVENEKKAAIITEKLNSIEEENLATKLISYDGNGAKYYSMTDLKMSSNSLKSVGLAPKAVGLAFAMEPGEITEPFAIDNGVIQMELVNKAEAPEVSDYEVYRNQVTSKKQSRLAYSIDEAVRELAEIEDERYKFF</sequence>
<evidence type="ECO:0000313" key="14">
    <source>
        <dbReference type="EMBL" id="MCV9388157.1"/>
    </source>
</evidence>
<evidence type="ECO:0000256" key="8">
    <source>
        <dbReference type="ARBA" id="ARBA00038408"/>
    </source>
</evidence>
<name>A0ABT3CWZ6_9BACT</name>
<keyword evidence="11" id="KW-0413">Isomerase</keyword>
<feature type="transmembrane region" description="Helical" evidence="12">
    <location>
        <begin position="12"/>
        <end position="32"/>
    </location>
</feature>
<protein>
    <recommendedName>
        <fullName evidence="9">Periplasmic chaperone PpiD</fullName>
    </recommendedName>
    <alternativeName>
        <fullName evidence="10">Periplasmic folding chaperone</fullName>
    </alternativeName>
</protein>
<evidence type="ECO:0000313" key="15">
    <source>
        <dbReference type="Proteomes" id="UP001300692"/>
    </source>
</evidence>
<keyword evidence="3" id="KW-0997">Cell inner membrane</keyword>
<accession>A0ABT3CWZ6</accession>
<dbReference type="Pfam" id="PF13616">
    <property type="entry name" value="Rotamase_3"/>
    <property type="match status" value="1"/>
</dbReference>
<dbReference type="SUPFAM" id="SSF54534">
    <property type="entry name" value="FKBP-like"/>
    <property type="match status" value="1"/>
</dbReference>
<evidence type="ECO:0000256" key="4">
    <source>
        <dbReference type="ARBA" id="ARBA00022692"/>
    </source>
</evidence>
<dbReference type="PANTHER" id="PTHR47529:SF1">
    <property type="entry name" value="PERIPLASMIC CHAPERONE PPID"/>
    <property type="match status" value="1"/>
</dbReference>
<organism evidence="14 15">
    <name type="scientific">Reichenbachiella ulvae</name>
    <dbReference type="NCBI Taxonomy" id="2980104"/>
    <lineage>
        <taxon>Bacteria</taxon>
        <taxon>Pseudomonadati</taxon>
        <taxon>Bacteroidota</taxon>
        <taxon>Cytophagia</taxon>
        <taxon>Cytophagales</taxon>
        <taxon>Reichenbachiellaceae</taxon>
        <taxon>Reichenbachiella</taxon>
    </lineage>
</organism>
<dbReference type="InterPro" id="IPR046357">
    <property type="entry name" value="PPIase_dom_sf"/>
</dbReference>
<evidence type="ECO:0000256" key="2">
    <source>
        <dbReference type="ARBA" id="ARBA00022475"/>
    </source>
</evidence>
<dbReference type="Gene3D" id="3.10.50.40">
    <property type="match status" value="1"/>
</dbReference>
<comment type="subcellular location">
    <subcellularLocation>
        <location evidence="1">Cell inner membrane</location>
        <topology evidence="1">Single-pass type II membrane protein</topology>
        <orientation evidence="1">Periplasmic side</orientation>
    </subcellularLocation>
</comment>
<dbReference type="InterPro" id="IPR052029">
    <property type="entry name" value="PpiD_chaperone"/>
</dbReference>
<keyword evidence="6 12" id="KW-0472">Membrane</keyword>
<evidence type="ECO:0000256" key="10">
    <source>
        <dbReference type="ARBA" id="ARBA00042775"/>
    </source>
</evidence>
<evidence type="ECO:0000259" key="13">
    <source>
        <dbReference type="PROSITE" id="PS50198"/>
    </source>
</evidence>
<dbReference type="SUPFAM" id="SSF109998">
    <property type="entry name" value="Triger factor/SurA peptide-binding domain-like"/>
    <property type="match status" value="1"/>
</dbReference>
<proteinExistence type="inferred from homology"/>
<reference evidence="14 15" key="1">
    <citation type="submission" date="2022-10" db="EMBL/GenBank/DDBJ databases">
        <title>Comparative genomics and taxonomic characterization of three novel marine species of genus Reichenbachiella exhibiting antioxidant and polysaccharide degradation activities.</title>
        <authorList>
            <person name="Muhammad N."/>
            <person name="Lee Y.-J."/>
            <person name="Ko J."/>
            <person name="Kim S.-G."/>
        </authorList>
    </citation>
    <scope>NUCLEOTIDE SEQUENCE [LARGE SCALE GENOMIC DNA]</scope>
    <source>
        <strain evidence="14 15">ABR2-5</strain>
    </source>
</reference>
<dbReference type="PROSITE" id="PS50198">
    <property type="entry name" value="PPIC_PPIASE_2"/>
    <property type="match status" value="1"/>
</dbReference>
<comment type="caution">
    <text evidence="14">The sequence shown here is derived from an EMBL/GenBank/DDBJ whole genome shotgun (WGS) entry which is preliminary data.</text>
</comment>
<dbReference type="EMBL" id="JAOYOD010000001">
    <property type="protein sequence ID" value="MCV9388157.1"/>
    <property type="molecule type" value="Genomic_DNA"/>
</dbReference>
<dbReference type="InterPro" id="IPR000297">
    <property type="entry name" value="PPIase_PpiC"/>
</dbReference>
<keyword evidence="7" id="KW-0143">Chaperone</keyword>
<dbReference type="Proteomes" id="UP001300692">
    <property type="component" value="Unassembled WGS sequence"/>
</dbReference>
<evidence type="ECO:0000256" key="7">
    <source>
        <dbReference type="ARBA" id="ARBA00023186"/>
    </source>
</evidence>
<dbReference type="InterPro" id="IPR027304">
    <property type="entry name" value="Trigger_fact/SurA_dom_sf"/>
</dbReference>
<evidence type="ECO:0000256" key="6">
    <source>
        <dbReference type="ARBA" id="ARBA00023136"/>
    </source>
</evidence>
<evidence type="ECO:0000256" key="11">
    <source>
        <dbReference type="PROSITE-ProRule" id="PRU00278"/>
    </source>
</evidence>
<dbReference type="PANTHER" id="PTHR47529">
    <property type="entry name" value="PEPTIDYL-PROLYL CIS-TRANS ISOMERASE D"/>
    <property type="match status" value="1"/>
</dbReference>